<dbReference type="GO" id="GO:0003964">
    <property type="term" value="F:RNA-directed DNA polymerase activity"/>
    <property type="evidence" value="ECO:0007669"/>
    <property type="project" value="UniProtKB-KW"/>
</dbReference>
<evidence type="ECO:0000256" key="2">
    <source>
        <dbReference type="ARBA" id="ARBA00022679"/>
    </source>
</evidence>
<comment type="caution">
    <text evidence="11">The sequence shown here is derived from an EMBL/GenBank/DDBJ whole genome shotgun (WGS) entry which is preliminary data.</text>
</comment>
<dbReference type="PANTHER" id="PTHR34047">
    <property type="entry name" value="NUCLEAR INTRON MATURASE 1, MITOCHONDRIAL-RELATED"/>
    <property type="match status" value="1"/>
</dbReference>
<keyword evidence="7" id="KW-0051">Antiviral defense</keyword>
<protein>
    <recommendedName>
        <fullName evidence="1">RNA-directed DNA polymerase</fullName>
        <ecNumber evidence="1">2.7.7.49</ecNumber>
    </recommendedName>
</protein>
<keyword evidence="3" id="KW-0548">Nucleotidyltransferase</keyword>
<sequence>MSYLKKLKAAKDRKELAKLLGYEPSSLTAIIYMTPLPAKYSTFDIPKKNGGVRTIKAPEPKLKKLQTHLAHLLQACLVEIEADKLSRPVSFGFRKKGRITDNAKVHKGRRYVLNIDLADFFPSFHFGRVRGFFLKDKNFELSDQVATTIAQIACDGAALPQGSPCSPVISELIGHVLDVRLLRLSKKHHVTYSRYADDITFSTNNKAFPTALASQDPADPAKWVLGDELINKVQNSGFQINPAKTRMSCRGSRQMVTGLVINSKVNIKSEYYRNARAMCDSLFQKGWYFRDSTPPVEDGDPPTPNYIISLSPLEGILSFAYNITQSEDRREIAEQRKKPRAIRELYRRFLFYKYCVAPSQPLLITEGKTDPIYLREAIIRRTAYHPTLGTFGPTGFKFAIRFFNYEGQVHEIMDLGGGTGDLKSVPMDYLRNFKPYRKRKPFKHKPMQHPVIIVLDNDKGLQGVASFLKENFDTIISLTTKNNFYHIIENLYVIKTPESSPMTCIESMFPKIWLKHSLNGKTFNPDKPDITKEFGKEIFAKSVVKPNAGSIDFSGFDPFLDRIIAVFNHFYG</sequence>
<dbReference type="GO" id="GO:0051607">
    <property type="term" value="P:defense response to virus"/>
    <property type="evidence" value="ECO:0007669"/>
    <property type="project" value="UniProtKB-KW"/>
</dbReference>
<dbReference type="PANTHER" id="PTHR34047:SF7">
    <property type="entry name" value="RNA-DIRECTED DNA POLYMERASE"/>
    <property type="match status" value="1"/>
</dbReference>
<dbReference type="RefSeq" id="WP_216850795.1">
    <property type="nucleotide sequence ID" value="NZ_BARJ01000009.1"/>
</dbReference>
<dbReference type="GO" id="GO:0046872">
    <property type="term" value="F:metal ion binding"/>
    <property type="evidence" value="ECO:0007669"/>
    <property type="project" value="UniProtKB-KW"/>
</dbReference>
<keyword evidence="4" id="KW-0479">Metal-binding</keyword>
<comment type="similarity">
    <text evidence="8">Belongs to the bacterial reverse transcriptase family.</text>
</comment>
<evidence type="ECO:0000256" key="6">
    <source>
        <dbReference type="ARBA" id="ARBA00022918"/>
    </source>
</evidence>
<dbReference type="EMBL" id="BARJ01000009">
    <property type="protein sequence ID" value="GEM17006.1"/>
    <property type="molecule type" value="Genomic_DNA"/>
</dbReference>
<dbReference type="AlphaFoldDB" id="A0A829X936"/>
<dbReference type="SUPFAM" id="SSF56672">
    <property type="entry name" value="DNA/RNA polymerases"/>
    <property type="match status" value="1"/>
</dbReference>
<dbReference type="NCBIfam" id="NF038237">
    <property type="entry name" value="retron_Ec67_fus"/>
    <property type="match status" value="1"/>
</dbReference>
<dbReference type="InterPro" id="IPR043502">
    <property type="entry name" value="DNA/RNA_pol_sf"/>
</dbReference>
<proteinExistence type="inferred from homology"/>
<dbReference type="PROSITE" id="PS50878">
    <property type="entry name" value="RT_POL"/>
    <property type="match status" value="1"/>
</dbReference>
<reference evidence="11 12" key="1">
    <citation type="submission" date="2013-04" db="EMBL/GenBank/DDBJ databases">
        <title>Gluconobacter oxydans NBRC 3293 whole genome sequence.</title>
        <authorList>
            <person name="Matsutani M."/>
            <person name="Yakushi T."/>
            <person name="Matsushita K."/>
        </authorList>
    </citation>
    <scope>NUCLEOTIDE SEQUENCE [LARGE SCALE GENOMIC DNA]</scope>
    <source>
        <strain evidence="11 12">NBRC 3293</strain>
    </source>
</reference>
<evidence type="ECO:0000256" key="4">
    <source>
        <dbReference type="ARBA" id="ARBA00022723"/>
    </source>
</evidence>
<dbReference type="Pfam" id="PF00078">
    <property type="entry name" value="RVT_1"/>
    <property type="match status" value="1"/>
</dbReference>
<comment type="catalytic activity">
    <reaction evidence="9">
        <text>DNA(n) + a 2'-deoxyribonucleoside 5'-triphosphate = DNA(n+1) + diphosphate</text>
        <dbReference type="Rhea" id="RHEA:22508"/>
        <dbReference type="Rhea" id="RHEA-COMP:17339"/>
        <dbReference type="Rhea" id="RHEA-COMP:17340"/>
        <dbReference type="ChEBI" id="CHEBI:33019"/>
        <dbReference type="ChEBI" id="CHEBI:61560"/>
        <dbReference type="ChEBI" id="CHEBI:173112"/>
        <dbReference type="EC" id="2.7.7.49"/>
    </reaction>
</comment>
<evidence type="ECO:0000259" key="10">
    <source>
        <dbReference type="PROSITE" id="PS50878"/>
    </source>
</evidence>
<evidence type="ECO:0000256" key="9">
    <source>
        <dbReference type="ARBA" id="ARBA00048173"/>
    </source>
</evidence>
<dbReference type="InterPro" id="IPR051083">
    <property type="entry name" value="GrpII_Intron_Splice-Mob/Def"/>
</dbReference>
<dbReference type="EC" id="2.7.7.49" evidence="1"/>
<keyword evidence="5" id="KW-0460">Magnesium</keyword>
<dbReference type="InterPro" id="IPR053543">
    <property type="entry name" value="Bacterial_RT"/>
</dbReference>
<dbReference type="InterPro" id="IPR000123">
    <property type="entry name" value="Reverse_transcriptase_msDNA"/>
</dbReference>
<keyword evidence="6" id="KW-0695">RNA-directed DNA polymerase</keyword>
<evidence type="ECO:0000256" key="5">
    <source>
        <dbReference type="ARBA" id="ARBA00022842"/>
    </source>
</evidence>
<dbReference type="Proteomes" id="UP000484858">
    <property type="component" value="Unassembled WGS sequence"/>
</dbReference>
<organism evidence="11 12">
    <name type="scientific">Gluconobacter oxydans NBRC 3293</name>
    <dbReference type="NCBI Taxonomy" id="1315969"/>
    <lineage>
        <taxon>Bacteria</taxon>
        <taxon>Pseudomonadati</taxon>
        <taxon>Pseudomonadota</taxon>
        <taxon>Alphaproteobacteria</taxon>
        <taxon>Acetobacterales</taxon>
        <taxon>Acetobacteraceae</taxon>
        <taxon>Gluconobacter</taxon>
    </lineage>
</organism>
<dbReference type="PRINTS" id="PR00866">
    <property type="entry name" value="RNADNAPOLMS"/>
</dbReference>
<evidence type="ECO:0000256" key="1">
    <source>
        <dbReference type="ARBA" id="ARBA00012493"/>
    </source>
</evidence>
<evidence type="ECO:0000313" key="11">
    <source>
        <dbReference type="EMBL" id="GEM17006.1"/>
    </source>
</evidence>
<dbReference type="GO" id="GO:0003723">
    <property type="term" value="F:RNA binding"/>
    <property type="evidence" value="ECO:0007669"/>
    <property type="project" value="InterPro"/>
</dbReference>
<evidence type="ECO:0000256" key="3">
    <source>
        <dbReference type="ARBA" id="ARBA00022695"/>
    </source>
</evidence>
<evidence type="ECO:0000256" key="7">
    <source>
        <dbReference type="ARBA" id="ARBA00023118"/>
    </source>
</evidence>
<evidence type="ECO:0000256" key="8">
    <source>
        <dbReference type="ARBA" id="ARBA00034120"/>
    </source>
</evidence>
<gene>
    <name evidence="11" type="ORF">NBRC3293_1503</name>
</gene>
<accession>A0A829X936</accession>
<dbReference type="InterPro" id="IPR000477">
    <property type="entry name" value="RT_dom"/>
</dbReference>
<evidence type="ECO:0000313" key="12">
    <source>
        <dbReference type="Proteomes" id="UP000484858"/>
    </source>
</evidence>
<name>A0A829X936_GLUOY</name>
<feature type="domain" description="Reverse transcriptase" evidence="10">
    <location>
        <begin position="26"/>
        <end position="261"/>
    </location>
</feature>
<dbReference type="CDD" id="cd03487">
    <property type="entry name" value="RT_Bac_retron_II"/>
    <property type="match status" value="1"/>
</dbReference>
<keyword evidence="2" id="KW-0808">Transferase</keyword>